<organism evidence="2 3">
    <name type="scientific">Hafnia paralvei</name>
    <dbReference type="NCBI Taxonomy" id="546367"/>
    <lineage>
        <taxon>Bacteria</taxon>
        <taxon>Pseudomonadati</taxon>
        <taxon>Pseudomonadota</taxon>
        <taxon>Gammaproteobacteria</taxon>
        <taxon>Enterobacterales</taxon>
        <taxon>Hafniaceae</taxon>
        <taxon>Hafnia</taxon>
    </lineage>
</organism>
<evidence type="ECO:0000313" key="2">
    <source>
        <dbReference type="EMBL" id="TBM24721.1"/>
    </source>
</evidence>
<feature type="chain" id="PRO_5020179869" evidence="1">
    <location>
        <begin position="24"/>
        <end position="153"/>
    </location>
</feature>
<keyword evidence="1" id="KW-0732">Signal</keyword>
<dbReference type="EMBL" id="SITD01000061">
    <property type="protein sequence ID" value="TBM24721.1"/>
    <property type="molecule type" value="Genomic_DNA"/>
</dbReference>
<protein>
    <submittedName>
        <fullName evidence="2">Uncharacterized protein</fullName>
    </submittedName>
</protein>
<dbReference type="Proteomes" id="UP000293380">
    <property type="component" value="Unassembled WGS sequence"/>
</dbReference>
<name>A0A4Q9EJD1_9GAMM</name>
<comment type="caution">
    <text evidence="2">The sequence shown here is derived from an EMBL/GenBank/DDBJ whole genome shotgun (WGS) entry which is preliminary data.</text>
</comment>
<dbReference type="RefSeq" id="WP_070714132.1">
    <property type="nucleotide sequence ID" value="NZ_JAYWIZ010000001.1"/>
</dbReference>
<evidence type="ECO:0000256" key="1">
    <source>
        <dbReference type="SAM" id="SignalP"/>
    </source>
</evidence>
<accession>A0A4Q9EJD1</accession>
<sequence>MKHLIKSTIILSFMFVSVNYSYALDIQQGEWMVKSEAGITHICITPELVSSYKNTVKGTVTKVNHKNDAKRASMGDYTSIIMENTSDHRIEDITINKPDSSNHVVIDLAKMSDTQLQLTITSESKSAEKTTHENHQGIETFVSSTCSEKTRLK</sequence>
<proteinExistence type="predicted"/>
<dbReference type="AlphaFoldDB" id="A0A4Q9EJD1"/>
<evidence type="ECO:0000313" key="3">
    <source>
        <dbReference type="Proteomes" id="UP000293380"/>
    </source>
</evidence>
<reference evidence="2 3" key="1">
    <citation type="submission" date="2019-02" db="EMBL/GenBank/DDBJ databases">
        <title>Comparative genomic analysis of the Hafnia genus genomes.</title>
        <authorList>
            <person name="Zhiqiu Y."/>
            <person name="Chao Y."/>
            <person name="Yuhui D."/>
            <person name="Di H."/>
            <person name="Bin L."/>
        </authorList>
    </citation>
    <scope>NUCLEOTIDE SEQUENCE [LARGE SCALE GENOMIC DNA]</scope>
    <source>
        <strain evidence="2 3">PCM_1194</strain>
    </source>
</reference>
<gene>
    <name evidence="2" type="ORF">EYY89_14865</name>
</gene>
<feature type="signal peptide" evidence="1">
    <location>
        <begin position="1"/>
        <end position="23"/>
    </location>
</feature>